<accession>A0A9P9GJS1</accession>
<feature type="compositionally biased region" description="Polar residues" evidence="1">
    <location>
        <begin position="127"/>
        <end position="143"/>
    </location>
</feature>
<evidence type="ECO:0000313" key="3">
    <source>
        <dbReference type="Proteomes" id="UP000720189"/>
    </source>
</evidence>
<organism evidence="2 3">
    <name type="scientific">Fusarium redolens</name>
    <dbReference type="NCBI Taxonomy" id="48865"/>
    <lineage>
        <taxon>Eukaryota</taxon>
        <taxon>Fungi</taxon>
        <taxon>Dikarya</taxon>
        <taxon>Ascomycota</taxon>
        <taxon>Pezizomycotina</taxon>
        <taxon>Sordariomycetes</taxon>
        <taxon>Hypocreomycetidae</taxon>
        <taxon>Hypocreales</taxon>
        <taxon>Nectriaceae</taxon>
        <taxon>Fusarium</taxon>
        <taxon>Fusarium redolens species complex</taxon>
    </lineage>
</organism>
<evidence type="ECO:0000256" key="1">
    <source>
        <dbReference type="SAM" id="MobiDB-lite"/>
    </source>
</evidence>
<sequence length="143" mass="15753">MKLLGDLVFTEQRGPRLSIKGCVILCQPRKQTQITFSAHRSPEFPKCKSSHSSLPVLCTCHSPWQPPSKRKAVCASVTPTTSWSRRLVAAIATSETHAASPPVYLRRAPQVRQDQPNLPAKFPPVQPTQYSNFSNGHGSHVQG</sequence>
<dbReference type="RefSeq" id="XP_046045727.1">
    <property type="nucleotide sequence ID" value="XM_046193515.1"/>
</dbReference>
<dbReference type="Proteomes" id="UP000720189">
    <property type="component" value="Unassembled WGS sequence"/>
</dbReference>
<keyword evidence="3" id="KW-1185">Reference proteome</keyword>
<reference evidence="2" key="1">
    <citation type="journal article" date="2021" name="Nat. Commun.">
        <title>Genetic determinants of endophytism in the Arabidopsis root mycobiome.</title>
        <authorList>
            <person name="Mesny F."/>
            <person name="Miyauchi S."/>
            <person name="Thiergart T."/>
            <person name="Pickel B."/>
            <person name="Atanasova L."/>
            <person name="Karlsson M."/>
            <person name="Huettel B."/>
            <person name="Barry K.W."/>
            <person name="Haridas S."/>
            <person name="Chen C."/>
            <person name="Bauer D."/>
            <person name="Andreopoulos W."/>
            <person name="Pangilinan J."/>
            <person name="LaButti K."/>
            <person name="Riley R."/>
            <person name="Lipzen A."/>
            <person name="Clum A."/>
            <person name="Drula E."/>
            <person name="Henrissat B."/>
            <person name="Kohler A."/>
            <person name="Grigoriev I.V."/>
            <person name="Martin F.M."/>
            <person name="Hacquard S."/>
        </authorList>
    </citation>
    <scope>NUCLEOTIDE SEQUENCE</scope>
    <source>
        <strain evidence="2">MPI-CAGE-AT-0023</strain>
    </source>
</reference>
<name>A0A9P9GJS1_FUSRE</name>
<protein>
    <submittedName>
        <fullName evidence="2">Uncharacterized protein</fullName>
    </submittedName>
</protein>
<dbReference type="GeneID" id="70223469"/>
<dbReference type="AlphaFoldDB" id="A0A9P9GJS1"/>
<evidence type="ECO:0000313" key="2">
    <source>
        <dbReference type="EMBL" id="KAH7239933.1"/>
    </source>
</evidence>
<proteinExistence type="predicted"/>
<gene>
    <name evidence="2" type="ORF">BKA55DRAFT_576783</name>
</gene>
<comment type="caution">
    <text evidence="2">The sequence shown here is derived from an EMBL/GenBank/DDBJ whole genome shotgun (WGS) entry which is preliminary data.</text>
</comment>
<dbReference type="EMBL" id="JAGMUX010000014">
    <property type="protein sequence ID" value="KAH7239933.1"/>
    <property type="molecule type" value="Genomic_DNA"/>
</dbReference>
<feature type="region of interest" description="Disordered" evidence="1">
    <location>
        <begin position="114"/>
        <end position="143"/>
    </location>
</feature>